<dbReference type="Gene3D" id="3.40.1090.10">
    <property type="entry name" value="Cytosolic phospholipase A2 catalytic domain"/>
    <property type="match status" value="1"/>
</dbReference>
<accession>A0ABD2YDX6</accession>
<dbReference type="SUPFAM" id="SSF52151">
    <property type="entry name" value="FabD/lysophospholipase-like"/>
    <property type="match status" value="1"/>
</dbReference>
<dbReference type="PANTHER" id="PTHR32176:SF120">
    <property type="entry name" value="PATATIN"/>
    <property type="match status" value="1"/>
</dbReference>
<dbReference type="InterPro" id="IPR016035">
    <property type="entry name" value="Acyl_Trfase/lysoPLipase"/>
</dbReference>
<protein>
    <submittedName>
        <fullName evidence="1">Uncharacterized protein</fullName>
    </submittedName>
</protein>
<proteinExistence type="predicted"/>
<dbReference type="PANTHER" id="PTHR32176">
    <property type="entry name" value="XYLOSE ISOMERASE"/>
    <property type="match status" value="1"/>
</dbReference>
<dbReference type="EMBL" id="JBJUIK010000014">
    <property type="protein sequence ID" value="KAL3505171.1"/>
    <property type="molecule type" value="Genomic_DNA"/>
</dbReference>
<keyword evidence="2" id="KW-1185">Reference proteome</keyword>
<reference evidence="1 2" key="1">
    <citation type="submission" date="2024-11" db="EMBL/GenBank/DDBJ databases">
        <title>A near-complete genome assembly of Cinchona calisaya.</title>
        <authorList>
            <person name="Lian D.C."/>
            <person name="Zhao X.W."/>
            <person name="Wei L."/>
        </authorList>
    </citation>
    <scope>NUCLEOTIDE SEQUENCE [LARGE SCALE GENOMIC DNA]</scope>
    <source>
        <tissue evidence="1">Nenye</tissue>
    </source>
</reference>
<name>A0ABD2YDX6_9GENT</name>
<evidence type="ECO:0000313" key="2">
    <source>
        <dbReference type="Proteomes" id="UP001630127"/>
    </source>
</evidence>
<organism evidence="1 2">
    <name type="scientific">Cinchona calisaya</name>
    <dbReference type="NCBI Taxonomy" id="153742"/>
    <lineage>
        <taxon>Eukaryota</taxon>
        <taxon>Viridiplantae</taxon>
        <taxon>Streptophyta</taxon>
        <taxon>Embryophyta</taxon>
        <taxon>Tracheophyta</taxon>
        <taxon>Spermatophyta</taxon>
        <taxon>Magnoliopsida</taxon>
        <taxon>eudicotyledons</taxon>
        <taxon>Gunneridae</taxon>
        <taxon>Pentapetalae</taxon>
        <taxon>asterids</taxon>
        <taxon>lamiids</taxon>
        <taxon>Gentianales</taxon>
        <taxon>Rubiaceae</taxon>
        <taxon>Cinchonoideae</taxon>
        <taxon>Cinchoneae</taxon>
        <taxon>Cinchona</taxon>
    </lineage>
</organism>
<gene>
    <name evidence="1" type="ORF">ACH5RR_035012</name>
</gene>
<comment type="caution">
    <text evidence="1">The sequence shown here is derived from an EMBL/GenBank/DDBJ whole genome shotgun (WGS) entry which is preliminary data.</text>
</comment>
<sequence length="129" mass="14285">MAVKWGVFGWLFSGRSTPLMDVFTQASADMVDIHISEVFYALQYEDSYLRIQDDTLMGRVSSVDIATKENFDILVATGEATFFSSDPRIRTGINRGLPNFTDSMDKSLGEIGRRGVRSRTTAVASSSDN</sequence>
<dbReference type="Proteomes" id="UP001630127">
    <property type="component" value="Unassembled WGS sequence"/>
</dbReference>
<evidence type="ECO:0000313" key="1">
    <source>
        <dbReference type="EMBL" id="KAL3505171.1"/>
    </source>
</evidence>
<dbReference type="AlphaFoldDB" id="A0ABD2YDX6"/>